<protein>
    <submittedName>
        <fullName evidence="2">Transcriptional regulator</fullName>
    </submittedName>
</protein>
<evidence type="ECO:0000313" key="2">
    <source>
        <dbReference type="EMBL" id="BAX91452.1"/>
    </source>
</evidence>
<organism evidence="2 3">
    <name type="scientific">Mycobacterium shigaense</name>
    <dbReference type="NCBI Taxonomy" id="722731"/>
    <lineage>
        <taxon>Bacteria</taxon>
        <taxon>Bacillati</taxon>
        <taxon>Actinomycetota</taxon>
        <taxon>Actinomycetes</taxon>
        <taxon>Mycobacteriales</taxon>
        <taxon>Mycobacteriaceae</taxon>
        <taxon>Mycobacterium</taxon>
        <taxon>Mycobacterium simiae complex</taxon>
    </lineage>
</organism>
<dbReference type="GO" id="GO:0006950">
    <property type="term" value="P:response to stress"/>
    <property type="evidence" value="ECO:0007669"/>
    <property type="project" value="TreeGrafter"/>
</dbReference>
<name>A0A1Z4EES2_9MYCO</name>
<dbReference type="InterPro" id="IPR000835">
    <property type="entry name" value="HTH_MarR-typ"/>
</dbReference>
<accession>A0A1Z4EES2</accession>
<dbReference type="InterPro" id="IPR036390">
    <property type="entry name" value="WH_DNA-bd_sf"/>
</dbReference>
<sequence>MHVVANSSIATVEALEELSRFLRTASTMMDKRIGDHLRKIPVAQWRVLAALSHGEPRPMAELQTATQLTGPSLTRLIDAMIDANLVLRKTGEVDRRRVLVAATRRGAQLYETQCTLLTDLSEDVLTDDVDHLIATLADLIERLRTDAATD</sequence>
<evidence type="ECO:0000313" key="3">
    <source>
        <dbReference type="Proteomes" id="UP000217736"/>
    </source>
</evidence>
<dbReference type="InterPro" id="IPR036388">
    <property type="entry name" value="WH-like_DNA-bd_sf"/>
</dbReference>
<dbReference type="Proteomes" id="UP000217736">
    <property type="component" value="Chromosome"/>
</dbReference>
<dbReference type="SUPFAM" id="SSF46785">
    <property type="entry name" value="Winged helix' DNA-binding domain"/>
    <property type="match status" value="1"/>
</dbReference>
<dbReference type="InterPro" id="IPR039422">
    <property type="entry name" value="MarR/SlyA-like"/>
</dbReference>
<dbReference type="AlphaFoldDB" id="A0A1Z4EES2"/>
<dbReference type="PROSITE" id="PS50995">
    <property type="entry name" value="HTH_MARR_2"/>
    <property type="match status" value="1"/>
</dbReference>
<dbReference type="SMART" id="SM00347">
    <property type="entry name" value="HTH_MARR"/>
    <property type="match status" value="1"/>
</dbReference>
<dbReference type="PANTHER" id="PTHR33164:SF43">
    <property type="entry name" value="HTH-TYPE TRANSCRIPTIONAL REPRESSOR YETL"/>
    <property type="match status" value="1"/>
</dbReference>
<feature type="domain" description="HTH marR-type" evidence="1">
    <location>
        <begin position="15"/>
        <end position="145"/>
    </location>
</feature>
<dbReference type="PANTHER" id="PTHR33164">
    <property type="entry name" value="TRANSCRIPTIONAL REGULATOR, MARR FAMILY"/>
    <property type="match status" value="1"/>
</dbReference>
<reference evidence="3" key="1">
    <citation type="submission" date="2017-06" db="EMBL/GenBank/DDBJ databases">
        <title>Complete Genome Sequence of Mycobacterium shigaense.</title>
        <authorList>
            <person name="Fukano H."/>
            <person name="Yoshida M."/>
            <person name="Kazumi Y."/>
            <person name="Ogura Y."/>
            <person name="Mitarai S."/>
            <person name="Hayashi T."/>
            <person name="Hoshino Y."/>
        </authorList>
    </citation>
    <scope>NUCLEOTIDE SEQUENCE [LARGE SCALE GENOMIC DNA]</scope>
    <source>
        <strain evidence="3">UN-152</strain>
    </source>
</reference>
<evidence type="ECO:0000259" key="1">
    <source>
        <dbReference type="PROSITE" id="PS50995"/>
    </source>
</evidence>
<dbReference type="EMBL" id="AP018164">
    <property type="protein sequence ID" value="BAX91452.1"/>
    <property type="molecule type" value="Genomic_DNA"/>
</dbReference>
<dbReference type="GO" id="GO:0003700">
    <property type="term" value="F:DNA-binding transcription factor activity"/>
    <property type="evidence" value="ECO:0007669"/>
    <property type="project" value="InterPro"/>
</dbReference>
<dbReference type="Pfam" id="PF12802">
    <property type="entry name" value="MarR_2"/>
    <property type="match status" value="1"/>
</dbReference>
<keyword evidence="3" id="KW-1185">Reference proteome</keyword>
<dbReference type="KEGG" id="mshg:MSG_01294"/>
<dbReference type="Gene3D" id="1.10.10.10">
    <property type="entry name" value="Winged helix-like DNA-binding domain superfamily/Winged helix DNA-binding domain"/>
    <property type="match status" value="1"/>
</dbReference>
<proteinExistence type="predicted"/>
<gene>
    <name evidence="2" type="ORF">MSG_01294</name>
</gene>